<dbReference type="GO" id="GO:0009694">
    <property type="term" value="P:jasmonic acid metabolic process"/>
    <property type="evidence" value="ECO:0007669"/>
    <property type="project" value="TreeGrafter"/>
</dbReference>
<dbReference type="Proteomes" id="UP000316624">
    <property type="component" value="Unassembled WGS sequence"/>
</dbReference>
<dbReference type="GO" id="GO:0009696">
    <property type="term" value="P:salicylic acid metabolic process"/>
    <property type="evidence" value="ECO:0007669"/>
    <property type="project" value="TreeGrafter"/>
</dbReference>
<reference evidence="3 4" key="1">
    <citation type="journal article" date="2015" name="Stand. Genomic Sci.">
        <title>Genomic Encyclopedia of Bacterial and Archaeal Type Strains, Phase III: the genomes of soil and plant-associated and newly described type strains.</title>
        <authorList>
            <person name="Whitman W.B."/>
            <person name="Woyke T."/>
            <person name="Klenk H.P."/>
            <person name="Zhou Y."/>
            <person name="Lilburn T.G."/>
            <person name="Beck B.J."/>
            <person name="De Vos P."/>
            <person name="Vandamme P."/>
            <person name="Eisen J.A."/>
            <person name="Garrity G."/>
            <person name="Hugenholtz P."/>
            <person name="Kyrpides N.C."/>
        </authorList>
    </citation>
    <scope>NUCLEOTIDE SEQUENCE [LARGE SCALE GENOMIC DNA]</scope>
    <source>
        <strain evidence="3 4">CGMCC 1.7748</strain>
    </source>
</reference>
<dbReference type="Pfam" id="PF12697">
    <property type="entry name" value="Abhydrolase_6"/>
    <property type="match status" value="1"/>
</dbReference>
<evidence type="ECO:0000259" key="2">
    <source>
        <dbReference type="Pfam" id="PF12697"/>
    </source>
</evidence>
<dbReference type="GO" id="GO:0080031">
    <property type="term" value="F:methyl salicylate esterase activity"/>
    <property type="evidence" value="ECO:0007669"/>
    <property type="project" value="TreeGrafter"/>
</dbReference>
<feature type="domain" description="AB hydrolase-1" evidence="2">
    <location>
        <begin position="6"/>
        <end position="243"/>
    </location>
</feature>
<dbReference type="SUPFAM" id="SSF53474">
    <property type="entry name" value="alpha/beta-Hydrolases"/>
    <property type="match status" value="1"/>
</dbReference>
<dbReference type="InterPro" id="IPR000073">
    <property type="entry name" value="AB_hydrolase_1"/>
</dbReference>
<accession>A0A562K1R3</accession>
<dbReference type="PANTHER" id="PTHR10992:SF872">
    <property type="entry name" value="METHYLESTERASE 11, CHLOROPLASTIC-RELATED"/>
    <property type="match status" value="1"/>
</dbReference>
<comment type="caution">
    <text evidence="3">The sequence shown here is derived from an EMBL/GenBank/DDBJ whole genome shotgun (WGS) entry which is preliminary data.</text>
</comment>
<keyword evidence="4" id="KW-1185">Reference proteome</keyword>
<protein>
    <submittedName>
        <fullName evidence="3">Pimeloyl-ACP methyl ester carboxylesterase</fullName>
    </submittedName>
</protein>
<evidence type="ECO:0000256" key="1">
    <source>
        <dbReference type="SAM" id="MobiDB-lite"/>
    </source>
</evidence>
<dbReference type="AlphaFoldDB" id="A0A562K1R3"/>
<dbReference type="GO" id="GO:0080030">
    <property type="term" value="F:methyl indole-3-acetate esterase activity"/>
    <property type="evidence" value="ECO:0007669"/>
    <property type="project" value="TreeGrafter"/>
</dbReference>
<name>A0A562K1R3_SPHWJ</name>
<feature type="region of interest" description="Disordered" evidence="1">
    <location>
        <begin position="254"/>
        <end position="280"/>
    </location>
</feature>
<dbReference type="EMBL" id="VLKK01000036">
    <property type="protein sequence ID" value="TWH89367.1"/>
    <property type="molecule type" value="Genomic_DNA"/>
</dbReference>
<evidence type="ECO:0000313" key="3">
    <source>
        <dbReference type="EMBL" id="TWH89367.1"/>
    </source>
</evidence>
<dbReference type="PRINTS" id="PR00111">
    <property type="entry name" value="ABHYDROLASE"/>
</dbReference>
<sequence>MTVTDIILIHGALNRGACYDAVVPLLEARGYRVHAPDLTGHTPGDGGHLSVVDMEHYTRPVADILARAEGQSILLGHSLGGASISWLAQHHPDKVAGLIYLTAVLTAPGVTPETFVLPGEPNRGTPHALDLIQPVDEGRGLQADFSRLERLREVFMGDYPGEGMPPAEQFIQTQSTVPFGTPNPMEGRALEIPRLYIEALDDVVIPIAVQRQMQKEFPGPVAVVSLPASHAPYYSMPERLAEAIADFADAPAEYRQTATKAGPDRPAGADGGRADRADLP</sequence>
<dbReference type="GO" id="GO:0080032">
    <property type="term" value="F:methyl jasmonate esterase activity"/>
    <property type="evidence" value="ECO:0007669"/>
    <property type="project" value="TreeGrafter"/>
</dbReference>
<proteinExistence type="predicted"/>
<dbReference type="InterPro" id="IPR045889">
    <property type="entry name" value="MES/HNL"/>
</dbReference>
<dbReference type="InterPro" id="IPR029058">
    <property type="entry name" value="AB_hydrolase_fold"/>
</dbReference>
<evidence type="ECO:0000313" key="4">
    <source>
        <dbReference type="Proteomes" id="UP000316624"/>
    </source>
</evidence>
<dbReference type="PANTHER" id="PTHR10992">
    <property type="entry name" value="METHYLESTERASE FAMILY MEMBER"/>
    <property type="match status" value="1"/>
</dbReference>
<organism evidence="3 4">
    <name type="scientific">Sphingobium wenxiniae (strain DSM 21828 / CGMCC 1.7748 / JZ-1)</name>
    <dbReference type="NCBI Taxonomy" id="595605"/>
    <lineage>
        <taxon>Bacteria</taxon>
        <taxon>Pseudomonadati</taxon>
        <taxon>Pseudomonadota</taxon>
        <taxon>Alphaproteobacteria</taxon>
        <taxon>Sphingomonadales</taxon>
        <taxon>Sphingomonadaceae</taxon>
        <taxon>Sphingobium</taxon>
    </lineage>
</organism>
<dbReference type="Gene3D" id="3.40.50.1820">
    <property type="entry name" value="alpha/beta hydrolase"/>
    <property type="match status" value="1"/>
</dbReference>
<dbReference type="RefSeq" id="WP_145075949.1">
    <property type="nucleotide sequence ID" value="NZ_JACIIY010000051.1"/>
</dbReference>
<gene>
    <name evidence="3" type="ORF">IQ35_03914</name>
</gene>